<accession>A0A6A1V0A8</accession>
<gene>
    <name evidence="1" type="ORF">CJ030_MR7G009302</name>
</gene>
<proteinExistence type="predicted"/>
<protein>
    <submittedName>
        <fullName evidence="1">Uncharacterized protein</fullName>
    </submittedName>
</protein>
<dbReference type="AlphaFoldDB" id="A0A6A1V0A8"/>
<comment type="caution">
    <text evidence="1">The sequence shown here is derived from an EMBL/GenBank/DDBJ whole genome shotgun (WGS) entry which is preliminary data.</text>
</comment>
<name>A0A6A1V0A8_9ROSI</name>
<evidence type="ECO:0000313" key="1">
    <source>
        <dbReference type="EMBL" id="KAB1206073.1"/>
    </source>
</evidence>
<organism evidence="1 2">
    <name type="scientific">Morella rubra</name>
    <name type="common">Chinese bayberry</name>
    <dbReference type="NCBI Taxonomy" id="262757"/>
    <lineage>
        <taxon>Eukaryota</taxon>
        <taxon>Viridiplantae</taxon>
        <taxon>Streptophyta</taxon>
        <taxon>Embryophyta</taxon>
        <taxon>Tracheophyta</taxon>
        <taxon>Spermatophyta</taxon>
        <taxon>Magnoliopsida</taxon>
        <taxon>eudicotyledons</taxon>
        <taxon>Gunneridae</taxon>
        <taxon>Pentapetalae</taxon>
        <taxon>rosids</taxon>
        <taxon>fabids</taxon>
        <taxon>Fagales</taxon>
        <taxon>Myricaceae</taxon>
        <taxon>Morella</taxon>
    </lineage>
</organism>
<dbReference type="EMBL" id="RXIC02000025">
    <property type="protein sequence ID" value="KAB1206073.1"/>
    <property type="molecule type" value="Genomic_DNA"/>
</dbReference>
<evidence type="ECO:0000313" key="2">
    <source>
        <dbReference type="Proteomes" id="UP000516437"/>
    </source>
</evidence>
<dbReference type="Proteomes" id="UP000516437">
    <property type="component" value="Chromosome 7"/>
</dbReference>
<keyword evidence="2" id="KW-1185">Reference proteome</keyword>
<sequence length="117" mass="12982">MNPYSQNYMANYILKNPIRKNQMECWSKQNGDTDLDPRAASSGQCLAIGACAERPLLSLGDVQSFVEIPSQSLRFGSEGCGSRVTDIRPNGLFMAFMSGSLVSNYRPGHARLCRRIF</sequence>
<reference evidence="1 2" key="1">
    <citation type="journal article" date="2019" name="Plant Biotechnol. J.">
        <title>The red bayberry genome and genetic basis of sex determination.</title>
        <authorList>
            <person name="Jia H.M."/>
            <person name="Jia H.J."/>
            <person name="Cai Q.L."/>
            <person name="Wang Y."/>
            <person name="Zhao H.B."/>
            <person name="Yang W.F."/>
            <person name="Wang G.Y."/>
            <person name="Li Y.H."/>
            <person name="Zhan D.L."/>
            <person name="Shen Y.T."/>
            <person name="Niu Q.F."/>
            <person name="Chang L."/>
            <person name="Qiu J."/>
            <person name="Zhao L."/>
            <person name="Xie H.B."/>
            <person name="Fu W.Y."/>
            <person name="Jin J."/>
            <person name="Li X.W."/>
            <person name="Jiao Y."/>
            <person name="Zhou C.C."/>
            <person name="Tu T."/>
            <person name="Chai C.Y."/>
            <person name="Gao J.L."/>
            <person name="Fan L.J."/>
            <person name="van de Weg E."/>
            <person name="Wang J.Y."/>
            <person name="Gao Z.S."/>
        </authorList>
    </citation>
    <scope>NUCLEOTIDE SEQUENCE [LARGE SCALE GENOMIC DNA]</scope>
    <source>
        <tissue evidence="1">Leaves</tissue>
    </source>
</reference>